<dbReference type="Gene3D" id="1.10.510.10">
    <property type="entry name" value="Transferase(Phosphotransferase) domain 1"/>
    <property type="match status" value="1"/>
</dbReference>
<evidence type="ECO:0000313" key="3">
    <source>
        <dbReference type="EMBL" id="KAK8855675.1"/>
    </source>
</evidence>
<keyword evidence="3" id="KW-0808">Transferase</keyword>
<comment type="caution">
    <text evidence="3">The sequence shown here is derived from an EMBL/GenBank/DDBJ whole genome shotgun (WGS) entry which is preliminary data.</text>
</comment>
<dbReference type="Pfam" id="PF00069">
    <property type="entry name" value="Pkinase"/>
    <property type="match status" value="1"/>
</dbReference>
<organism evidence="3 4">
    <name type="scientific">Apiospora arundinis</name>
    <dbReference type="NCBI Taxonomy" id="335852"/>
    <lineage>
        <taxon>Eukaryota</taxon>
        <taxon>Fungi</taxon>
        <taxon>Dikarya</taxon>
        <taxon>Ascomycota</taxon>
        <taxon>Pezizomycotina</taxon>
        <taxon>Sordariomycetes</taxon>
        <taxon>Xylariomycetidae</taxon>
        <taxon>Amphisphaeriales</taxon>
        <taxon>Apiosporaceae</taxon>
        <taxon>Apiospora</taxon>
    </lineage>
</organism>
<dbReference type="InterPro" id="IPR000719">
    <property type="entry name" value="Prot_kinase_dom"/>
</dbReference>
<dbReference type="SMART" id="SM00220">
    <property type="entry name" value="S_TKc"/>
    <property type="match status" value="1"/>
</dbReference>
<dbReference type="InterPro" id="IPR011009">
    <property type="entry name" value="Kinase-like_dom_sf"/>
</dbReference>
<sequence length="519" mass="59001">MQQMTLDPSTEPSLEPMSEPAESVADHPIARSLKGLDTRLDSSQEGNEHLHEKLFDSLVCDCSDPSGRSRFLPLDVQEDSINVNSVRRELVRSKSIGDSELDELVSFICFGRPNGPGSLRGKKLFAILVLLGIDQLDTILAFKQEGITDFNLPFRRDERNELRPGNYAGSLDFFDSWSQKMVREFEDYQWSTMAPVLQPQSLGSLDDRIILPWTQYTHTAEGGHSNVYKVEIHDSHHSFPKREASKGRTCFALKELKSKEPSIFCGECDSFRKFGQHQHLTELLASFQHKGRYYLLFPWAYGGTLKDLWMKGDAKPGYVDTQWVAQQAYGLVDGLFRVHYVKSDPQSIEAALDRGHQDNDKIFGRHGDIKRDNVLLFQSELRNEGVLKLSDFGLTVYHSTMSRSTDRPGSGRPCGLEYRAPEAEAERSDNRMSPRYDIWCLGCLYLDMVTWLLLGSKGLKEFLDNRLREKIWPACFDTEYFWKSKKGPRGSQGPPVVKSSVKYVSNLLLCLMSSVSELI</sequence>
<protein>
    <submittedName>
        <fullName evidence="3">Protein kinase</fullName>
    </submittedName>
</protein>
<reference evidence="3 4" key="1">
    <citation type="journal article" date="2024" name="IMA Fungus">
        <title>Apiospora arundinis, a panoply of carbohydrate-active enzymes and secondary metabolites.</title>
        <authorList>
            <person name="Sorensen T."/>
            <person name="Petersen C."/>
            <person name="Muurmann A.T."/>
            <person name="Christiansen J.V."/>
            <person name="Brundto M.L."/>
            <person name="Overgaard C.K."/>
            <person name="Boysen A.T."/>
            <person name="Wollenberg R.D."/>
            <person name="Larsen T.O."/>
            <person name="Sorensen J.L."/>
            <person name="Nielsen K.L."/>
            <person name="Sondergaard T.E."/>
        </authorList>
    </citation>
    <scope>NUCLEOTIDE SEQUENCE [LARGE SCALE GENOMIC DNA]</scope>
    <source>
        <strain evidence="3 4">AAU 773</strain>
    </source>
</reference>
<keyword evidence="4" id="KW-1185">Reference proteome</keyword>
<dbReference type="SUPFAM" id="SSF56112">
    <property type="entry name" value="Protein kinase-like (PK-like)"/>
    <property type="match status" value="1"/>
</dbReference>
<accession>A0ABR2I024</accession>
<feature type="region of interest" description="Disordered" evidence="1">
    <location>
        <begin position="401"/>
        <end position="423"/>
    </location>
</feature>
<dbReference type="Proteomes" id="UP001390339">
    <property type="component" value="Unassembled WGS sequence"/>
</dbReference>
<dbReference type="GO" id="GO:0016301">
    <property type="term" value="F:kinase activity"/>
    <property type="evidence" value="ECO:0007669"/>
    <property type="project" value="UniProtKB-KW"/>
</dbReference>
<gene>
    <name evidence="3" type="ORF">PGQ11_011587</name>
</gene>
<feature type="region of interest" description="Disordered" evidence="1">
    <location>
        <begin position="1"/>
        <end position="30"/>
    </location>
</feature>
<feature type="compositionally biased region" description="Polar residues" evidence="1">
    <location>
        <begin position="1"/>
        <end position="12"/>
    </location>
</feature>
<proteinExistence type="predicted"/>
<dbReference type="PANTHER" id="PTHR24359:SF1">
    <property type="entry name" value="INHIBITOR OF NUCLEAR FACTOR KAPPA-B KINASE EPSILON SUBUNIT HOMOLOG 1-RELATED"/>
    <property type="match status" value="1"/>
</dbReference>
<dbReference type="EMBL" id="JAPCWZ010000007">
    <property type="protein sequence ID" value="KAK8855675.1"/>
    <property type="molecule type" value="Genomic_DNA"/>
</dbReference>
<name>A0ABR2I024_9PEZI</name>
<evidence type="ECO:0000259" key="2">
    <source>
        <dbReference type="PROSITE" id="PS50011"/>
    </source>
</evidence>
<keyword evidence="3" id="KW-0418">Kinase</keyword>
<evidence type="ECO:0000313" key="4">
    <source>
        <dbReference type="Proteomes" id="UP001390339"/>
    </source>
</evidence>
<dbReference type="PROSITE" id="PS50011">
    <property type="entry name" value="PROTEIN_KINASE_DOM"/>
    <property type="match status" value="1"/>
</dbReference>
<dbReference type="PANTHER" id="PTHR24359">
    <property type="entry name" value="SERINE/THREONINE-PROTEIN KINASE SBK1"/>
    <property type="match status" value="1"/>
</dbReference>
<evidence type="ECO:0000256" key="1">
    <source>
        <dbReference type="SAM" id="MobiDB-lite"/>
    </source>
</evidence>
<feature type="domain" description="Protein kinase" evidence="2">
    <location>
        <begin position="213"/>
        <end position="519"/>
    </location>
</feature>